<comment type="subcellular location">
    <subcellularLocation>
        <location evidence="1 13">Cell membrane</location>
        <topology evidence="1 13">Multi-pass membrane protein</topology>
    </subcellularLocation>
</comment>
<evidence type="ECO:0000256" key="9">
    <source>
        <dbReference type="ARBA" id="ARBA00023170"/>
    </source>
</evidence>
<dbReference type="eggNOG" id="ENOG502SHGM">
    <property type="taxonomic scope" value="Eukaryota"/>
</dbReference>
<dbReference type="FunFam" id="1.20.1070.10:FF:000010">
    <property type="entry name" value="Olfactory receptor"/>
    <property type="match status" value="1"/>
</dbReference>
<sequence length="315" mass="35114">MGNESKVTEFIFVGFPSLHHLELLMAIALLASYLLTLAGNLMIIALILSDCSLHSPMYFFLWNLSCLEILITSFVLPKVIASFLIGNKTISYSACIAQCYFYFFLGCSDFALLAIMSYDRYVAICNPLHYSMVMNSKLCLQLVIGSWAAGFLATIVPTILVIKLPFCRVNHIDHFFCDSVALIKLSCADTSFVELVSFLSSIIILLGSFVMAVVSYIYIVITILRLPSASRRQKAFSTCSAHLTIVTLGYGSCIFMYVRPSTSDPSINKLVALINTVVTPLMSPFVFTLRNQQVKDALRAALKNSMVFSRKRFHF</sequence>
<reference evidence="16" key="1">
    <citation type="submission" date="2025-08" db="UniProtKB">
        <authorList>
            <consortium name="RefSeq"/>
        </authorList>
    </citation>
    <scope>IDENTIFICATION</scope>
</reference>
<dbReference type="InterPro" id="IPR017452">
    <property type="entry name" value="GPCR_Rhodpsn_7TM"/>
</dbReference>
<evidence type="ECO:0000313" key="16">
    <source>
        <dbReference type="RefSeq" id="XP_006031657.1"/>
    </source>
</evidence>
<evidence type="ECO:0000256" key="3">
    <source>
        <dbReference type="ARBA" id="ARBA00022606"/>
    </source>
</evidence>
<evidence type="ECO:0000256" key="7">
    <source>
        <dbReference type="ARBA" id="ARBA00023040"/>
    </source>
</evidence>
<dbReference type="GO" id="GO:0004984">
    <property type="term" value="F:olfactory receptor activity"/>
    <property type="evidence" value="ECO:0007669"/>
    <property type="project" value="InterPro"/>
</dbReference>
<dbReference type="GO" id="GO:0004930">
    <property type="term" value="F:G protein-coupled receptor activity"/>
    <property type="evidence" value="ECO:0007669"/>
    <property type="project" value="UniProtKB-KW"/>
</dbReference>
<feature type="transmembrane region" description="Helical" evidence="13">
    <location>
        <begin position="270"/>
        <end position="289"/>
    </location>
</feature>
<dbReference type="Proteomes" id="UP000189705">
    <property type="component" value="Unplaced"/>
</dbReference>
<keyword evidence="15" id="KW-1185">Reference proteome</keyword>
<dbReference type="InterPro" id="IPR000276">
    <property type="entry name" value="GPCR_Rhodpsn"/>
</dbReference>
<evidence type="ECO:0000256" key="8">
    <source>
        <dbReference type="ARBA" id="ARBA00023136"/>
    </source>
</evidence>
<evidence type="ECO:0000256" key="6">
    <source>
        <dbReference type="ARBA" id="ARBA00022989"/>
    </source>
</evidence>
<keyword evidence="8 13" id="KW-0472">Membrane</keyword>
<keyword evidence="2 13" id="KW-1003">Cell membrane</keyword>
<dbReference type="Gene3D" id="1.20.1070.10">
    <property type="entry name" value="Rhodopsin 7-helix transmembrane proteins"/>
    <property type="match status" value="1"/>
</dbReference>
<keyword evidence="6 13" id="KW-1133">Transmembrane helix</keyword>
<evidence type="ECO:0000256" key="11">
    <source>
        <dbReference type="ARBA" id="ARBA00023224"/>
    </source>
</evidence>
<dbReference type="CDD" id="cd15912">
    <property type="entry name" value="7tmA_OR6C-like"/>
    <property type="match status" value="1"/>
</dbReference>
<keyword evidence="5 13" id="KW-0552">Olfaction</keyword>
<keyword evidence="3 13" id="KW-0716">Sensory transduction</keyword>
<feature type="transmembrane region" description="Helical" evidence="13">
    <location>
        <begin position="60"/>
        <end position="80"/>
    </location>
</feature>
<keyword evidence="7 12" id="KW-0297">G-protein coupled receptor</keyword>
<name>A0A1U7S9I7_ALLSI</name>
<dbReference type="InterPro" id="IPR000725">
    <property type="entry name" value="Olfact_rcpt"/>
</dbReference>
<feature type="transmembrane region" description="Helical" evidence="13">
    <location>
        <begin position="100"/>
        <end position="118"/>
    </location>
</feature>
<evidence type="ECO:0000256" key="10">
    <source>
        <dbReference type="ARBA" id="ARBA00023180"/>
    </source>
</evidence>
<organism evidence="15 16">
    <name type="scientific">Alligator sinensis</name>
    <name type="common">Chinese alligator</name>
    <dbReference type="NCBI Taxonomy" id="38654"/>
    <lineage>
        <taxon>Eukaryota</taxon>
        <taxon>Metazoa</taxon>
        <taxon>Chordata</taxon>
        <taxon>Craniata</taxon>
        <taxon>Vertebrata</taxon>
        <taxon>Euteleostomi</taxon>
        <taxon>Archelosauria</taxon>
        <taxon>Archosauria</taxon>
        <taxon>Crocodylia</taxon>
        <taxon>Alligatoridae</taxon>
        <taxon>Alligatorinae</taxon>
        <taxon>Alligator</taxon>
    </lineage>
</organism>
<feature type="transmembrane region" description="Helical" evidence="13">
    <location>
        <begin position="236"/>
        <end position="258"/>
    </location>
</feature>
<dbReference type="SUPFAM" id="SSF81321">
    <property type="entry name" value="Family A G protein-coupled receptor-like"/>
    <property type="match status" value="1"/>
</dbReference>
<evidence type="ECO:0000256" key="1">
    <source>
        <dbReference type="ARBA" id="ARBA00004651"/>
    </source>
</evidence>
<feature type="transmembrane region" description="Helical" evidence="13">
    <location>
        <begin position="198"/>
        <end position="224"/>
    </location>
</feature>
<feature type="transmembrane region" description="Helical" evidence="13">
    <location>
        <begin position="138"/>
        <end position="162"/>
    </location>
</feature>
<dbReference type="PROSITE" id="PS00237">
    <property type="entry name" value="G_PROTEIN_RECEP_F1_1"/>
    <property type="match status" value="1"/>
</dbReference>
<evidence type="ECO:0000259" key="14">
    <source>
        <dbReference type="PROSITE" id="PS50262"/>
    </source>
</evidence>
<evidence type="ECO:0000313" key="15">
    <source>
        <dbReference type="Proteomes" id="UP000189705"/>
    </source>
</evidence>
<dbReference type="Pfam" id="PF13853">
    <property type="entry name" value="7tm_4"/>
    <property type="match status" value="1"/>
</dbReference>
<evidence type="ECO:0000256" key="2">
    <source>
        <dbReference type="ARBA" id="ARBA00022475"/>
    </source>
</evidence>
<keyword evidence="10" id="KW-0325">Glycoprotein</keyword>
<evidence type="ECO:0000256" key="4">
    <source>
        <dbReference type="ARBA" id="ARBA00022692"/>
    </source>
</evidence>
<dbReference type="PANTHER" id="PTHR26454">
    <property type="entry name" value="OLFACTORY RECEPTOR"/>
    <property type="match status" value="1"/>
</dbReference>
<dbReference type="OrthoDB" id="9444602at2759"/>
<evidence type="ECO:0000256" key="5">
    <source>
        <dbReference type="ARBA" id="ARBA00022725"/>
    </source>
</evidence>
<dbReference type="PRINTS" id="PR00245">
    <property type="entry name" value="OLFACTORYR"/>
</dbReference>
<dbReference type="PANTHER" id="PTHR26454:SF18">
    <property type="entry name" value="OLFACTORY RECEPTOR 6C76"/>
    <property type="match status" value="1"/>
</dbReference>
<gene>
    <name evidence="16" type="primary">LOC102380672</name>
</gene>
<dbReference type="RefSeq" id="XP_006031657.1">
    <property type="nucleotide sequence ID" value="XM_006031595.1"/>
</dbReference>
<dbReference type="InterPro" id="IPR047132">
    <property type="entry name" value="Olfact_rcpt_6C-like"/>
</dbReference>
<feature type="domain" description="G-protein coupled receptors family 1 profile" evidence="14">
    <location>
        <begin position="39"/>
        <end position="287"/>
    </location>
</feature>
<dbReference type="PROSITE" id="PS50262">
    <property type="entry name" value="G_PROTEIN_RECEP_F1_2"/>
    <property type="match status" value="1"/>
</dbReference>
<dbReference type="GeneID" id="102380672"/>
<dbReference type="InParanoid" id="A0A1U7S9I7"/>
<dbReference type="PRINTS" id="PR00237">
    <property type="entry name" value="GPCRRHODOPSN"/>
</dbReference>
<feature type="transmembrane region" description="Helical" evidence="13">
    <location>
        <begin position="23"/>
        <end position="48"/>
    </location>
</feature>
<evidence type="ECO:0000256" key="12">
    <source>
        <dbReference type="RuleBase" id="RU000688"/>
    </source>
</evidence>
<dbReference type="KEGG" id="asn:102380672"/>
<proteinExistence type="inferred from homology"/>
<dbReference type="AlphaFoldDB" id="A0A1U7S9I7"/>
<dbReference type="GO" id="GO:0005886">
    <property type="term" value="C:plasma membrane"/>
    <property type="evidence" value="ECO:0007669"/>
    <property type="project" value="UniProtKB-SubCell"/>
</dbReference>
<protein>
    <recommendedName>
        <fullName evidence="13">Olfactory receptor</fullName>
    </recommendedName>
</protein>
<keyword evidence="4 12" id="KW-0812">Transmembrane</keyword>
<keyword evidence="11 12" id="KW-0807">Transducer</keyword>
<comment type="similarity">
    <text evidence="12">Belongs to the G-protein coupled receptor 1 family.</text>
</comment>
<keyword evidence="9 12" id="KW-0675">Receptor</keyword>
<evidence type="ECO:0000256" key="13">
    <source>
        <dbReference type="RuleBase" id="RU363047"/>
    </source>
</evidence>
<accession>A0A1U7S9I7</accession>